<organism evidence="1 2">
    <name type="scientific">Rhizophagus irregularis</name>
    <dbReference type="NCBI Taxonomy" id="588596"/>
    <lineage>
        <taxon>Eukaryota</taxon>
        <taxon>Fungi</taxon>
        <taxon>Fungi incertae sedis</taxon>
        <taxon>Mucoromycota</taxon>
        <taxon>Glomeromycotina</taxon>
        <taxon>Glomeromycetes</taxon>
        <taxon>Glomerales</taxon>
        <taxon>Glomeraceae</taxon>
        <taxon>Rhizophagus</taxon>
    </lineage>
</organism>
<gene>
    <name evidence="1" type="ORF">RhiirA1_457971</name>
</gene>
<proteinExistence type="predicted"/>
<name>A0A2N0RX02_9GLOM</name>
<reference evidence="1 2" key="2">
    <citation type="submission" date="2017-10" db="EMBL/GenBank/DDBJ databases">
        <title>Genome analyses suggest a sexual origin of heterokaryosis in a supposedly ancient asexual fungus.</title>
        <authorList>
            <person name="Corradi N."/>
            <person name="Sedzielewska K."/>
            <person name="Noel J."/>
            <person name="Charron P."/>
            <person name="Farinelli L."/>
            <person name="Marton T."/>
            <person name="Kruger M."/>
            <person name="Pelin A."/>
            <person name="Brachmann A."/>
            <person name="Corradi N."/>
        </authorList>
    </citation>
    <scope>NUCLEOTIDE SEQUENCE [LARGE SCALE GENOMIC DNA]</scope>
    <source>
        <strain evidence="1 2">A1</strain>
    </source>
</reference>
<dbReference type="EMBL" id="LLXH01000369">
    <property type="protein sequence ID" value="PKC67818.1"/>
    <property type="molecule type" value="Genomic_DNA"/>
</dbReference>
<dbReference type="AlphaFoldDB" id="A0A2N0RX02"/>
<reference evidence="1 2" key="1">
    <citation type="submission" date="2017-10" db="EMBL/GenBank/DDBJ databases">
        <title>Extensive intraspecific genome diversity in a model arbuscular mycorrhizal fungus.</title>
        <authorList>
            <person name="Chen E.C.H."/>
            <person name="Morin E."/>
            <person name="Baudet D."/>
            <person name="Noel J."/>
            <person name="Ndikumana S."/>
            <person name="Charron P."/>
            <person name="St-Onge C."/>
            <person name="Giorgi J."/>
            <person name="Grigoriev I.V."/>
            <person name="Roux C."/>
            <person name="Martin F.M."/>
            <person name="Corradi N."/>
        </authorList>
    </citation>
    <scope>NUCLEOTIDE SEQUENCE [LARGE SCALE GENOMIC DNA]</scope>
    <source>
        <strain evidence="1 2">A1</strain>
    </source>
</reference>
<sequence length="124" mass="14914">MSFTRNLRDCLYIYNIDDYYNIYEKRKLITIITLIAKHFSICVAKPVIECFTVPIVFNGVSIHNPNNVEAPRICWYLLNKYTKNFDITYTKHQTYWISQEYQNTNTFNHIELLTIHYYDNVIAE</sequence>
<evidence type="ECO:0000313" key="1">
    <source>
        <dbReference type="EMBL" id="PKC67818.1"/>
    </source>
</evidence>
<comment type="caution">
    <text evidence="1">The sequence shown here is derived from an EMBL/GenBank/DDBJ whole genome shotgun (WGS) entry which is preliminary data.</text>
</comment>
<accession>A0A2N0RX02</accession>
<evidence type="ECO:0000313" key="2">
    <source>
        <dbReference type="Proteomes" id="UP000232688"/>
    </source>
</evidence>
<protein>
    <submittedName>
        <fullName evidence="1">Uncharacterized protein</fullName>
    </submittedName>
</protein>
<dbReference type="Proteomes" id="UP000232688">
    <property type="component" value="Unassembled WGS sequence"/>
</dbReference>
<dbReference type="VEuPathDB" id="FungiDB:RhiirA1_457971"/>